<evidence type="ECO:0000313" key="1">
    <source>
        <dbReference type="EMBL" id="PPQ73426.1"/>
    </source>
</evidence>
<evidence type="ECO:0000313" key="2">
    <source>
        <dbReference type="Proteomes" id="UP000284706"/>
    </source>
</evidence>
<reference evidence="1 2" key="1">
    <citation type="journal article" date="2018" name="Evol. Lett.">
        <title>Horizontal gene cluster transfer increased hallucinogenic mushroom diversity.</title>
        <authorList>
            <person name="Reynolds H.T."/>
            <person name="Vijayakumar V."/>
            <person name="Gluck-Thaler E."/>
            <person name="Korotkin H.B."/>
            <person name="Matheny P.B."/>
            <person name="Slot J.C."/>
        </authorList>
    </citation>
    <scope>NUCLEOTIDE SEQUENCE [LARGE SCALE GENOMIC DNA]</scope>
    <source>
        <strain evidence="1 2">SRW20</strain>
    </source>
</reference>
<sequence length="229" mass="25787">MRQLGETEKLLSLNCVSIIADIGLTPHPRRCSKLQRHPHQSNLRSCLSKVPFRLSENNVHPHQITSLFIYRRPLPLPRELREILLDSSSQEIASSICRLELSISGYPGRLGCNGRFSSLDEACEMIASFFHNIHELIIINSFLSKPITHLTSQSMEIFNTLLLDCLSNLKSLTMVLLRNHLSSNTLNLPTEGQCSTGLSAMYNQTPFRLHPVWTYVKLGASYGDQDSSP</sequence>
<accession>A0A409W4K4</accession>
<dbReference type="OrthoDB" id="2745898at2759"/>
<dbReference type="EMBL" id="NHYE01005406">
    <property type="protein sequence ID" value="PPQ73426.1"/>
    <property type="molecule type" value="Genomic_DNA"/>
</dbReference>
<organism evidence="1 2">
    <name type="scientific">Gymnopilus dilepis</name>
    <dbReference type="NCBI Taxonomy" id="231916"/>
    <lineage>
        <taxon>Eukaryota</taxon>
        <taxon>Fungi</taxon>
        <taxon>Dikarya</taxon>
        <taxon>Basidiomycota</taxon>
        <taxon>Agaricomycotina</taxon>
        <taxon>Agaricomycetes</taxon>
        <taxon>Agaricomycetidae</taxon>
        <taxon>Agaricales</taxon>
        <taxon>Agaricineae</taxon>
        <taxon>Hymenogastraceae</taxon>
        <taxon>Gymnopilus</taxon>
    </lineage>
</organism>
<dbReference type="AlphaFoldDB" id="A0A409W4K4"/>
<dbReference type="InParanoid" id="A0A409W4K4"/>
<name>A0A409W4K4_9AGAR</name>
<gene>
    <name evidence="1" type="ORF">CVT26_015777</name>
</gene>
<keyword evidence="2" id="KW-1185">Reference proteome</keyword>
<protein>
    <submittedName>
        <fullName evidence="1">Uncharacterized protein</fullName>
    </submittedName>
</protein>
<proteinExistence type="predicted"/>
<dbReference type="Proteomes" id="UP000284706">
    <property type="component" value="Unassembled WGS sequence"/>
</dbReference>
<comment type="caution">
    <text evidence="1">The sequence shown here is derived from an EMBL/GenBank/DDBJ whole genome shotgun (WGS) entry which is preliminary data.</text>
</comment>